<dbReference type="Pfam" id="PF18317">
    <property type="entry name" value="SDH_C"/>
    <property type="match status" value="1"/>
</dbReference>
<accession>A0A9X1XYL0</accession>
<feature type="binding site" evidence="8">
    <location>
        <position position="241"/>
    </location>
    <ligand>
        <name>NADP(+)</name>
        <dbReference type="ChEBI" id="CHEBI:58349"/>
    </ligand>
</feature>
<keyword evidence="5 8" id="KW-0560">Oxidoreductase</keyword>
<dbReference type="InterPro" id="IPR013708">
    <property type="entry name" value="Shikimate_DH-bd_N"/>
</dbReference>
<evidence type="ECO:0000259" key="11">
    <source>
        <dbReference type="Pfam" id="PF08501"/>
    </source>
</evidence>
<feature type="binding site" evidence="8">
    <location>
        <position position="264"/>
    </location>
    <ligand>
        <name>NADP(+)</name>
        <dbReference type="ChEBI" id="CHEBI:58349"/>
    </ligand>
</feature>
<evidence type="ECO:0000256" key="8">
    <source>
        <dbReference type="HAMAP-Rule" id="MF_00222"/>
    </source>
</evidence>
<gene>
    <name evidence="8 13" type="primary">aroE</name>
    <name evidence="13" type="ORF">M0651_12885</name>
</gene>
<dbReference type="Proteomes" id="UP001139534">
    <property type="component" value="Unassembled WGS sequence"/>
</dbReference>
<proteinExistence type="inferred from homology"/>
<evidence type="ECO:0000256" key="9">
    <source>
        <dbReference type="SAM" id="MobiDB-lite"/>
    </source>
</evidence>
<evidence type="ECO:0000259" key="12">
    <source>
        <dbReference type="Pfam" id="PF18317"/>
    </source>
</evidence>
<protein>
    <recommendedName>
        <fullName evidence="2 8">Shikimate dehydrogenase (NADP(+))</fullName>
        <shortName evidence="8">SDH</shortName>
        <ecNumber evidence="2 8">1.1.1.25</ecNumber>
    </recommendedName>
</protein>
<dbReference type="Gene3D" id="3.40.50.10860">
    <property type="entry name" value="Leucine Dehydrogenase, chain A, domain 1"/>
    <property type="match status" value="1"/>
</dbReference>
<evidence type="ECO:0000313" key="14">
    <source>
        <dbReference type="Proteomes" id="UP001139534"/>
    </source>
</evidence>
<evidence type="ECO:0000256" key="7">
    <source>
        <dbReference type="ARBA" id="ARBA00049442"/>
    </source>
</evidence>
<name>A0A9X1XYL0_9BACL</name>
<sequence length="299" mass="32339">MGEQANHEKREKARAREDSRTGQPLLLGVIGDPIQHSKSPVMHTAALEACGLAGAYLPFHVKGNRLEEAIRGIRALGFRGINVTVPHKVEVMNYLDRIDEGARLIGAVNTIVNDDGVLTGYNTDGIGFIRSLKEEAAPDLRGKRVLVLGSGGAARGIVYALLQEGPGLVTIANRTTEKARELANEWAHLGRLTGCGMEELDAILAEVDLIINTTSVGMHPHVGDCPLDSRQIPEGIVVSDLIYNPLKTELLQQAEVRGCTIHSGLGMFIYQGAYAFEHWTGRSAPVEAMRAAVLKSMHQ</sequence>
<dbReference type="InterPro" id="IPR041121">
    <property type="entry name" value="SDH_C"/>
</dbReference>
<feature type="binding site" evidence="8">
    <location>
        <position position="84"/>
    </location>
    <ligand>
        <name>shikimate</name>
        <dbReference type="ChEBI" id="CHEBI:36208"/>
    </ligand>
</feature>
<feature type="binding site" evidence="8">
    <location>
        <position position="271"/>
    </location>
    <ligand>
        <name>shikimate</name>
        <dbReference type="ChEBI" id="CHEBI:36208"/>
    </ligand>
</feature>
<dbReference type="InterPro" id="IPR036291">
    <property type="entry name" value="NAD(P)-bd_dom_sf"/>
</dbReference>
<feature type="binding site" evidence="8">
    <location>
        <position position="243"/>
    </location>
    <ligand>
        <name>shikimate</name>
        <dbReference type="ChEBI" id="CHEBI:36208"/>
    </ligand>
</feature>
<comment type="function">
    <text evidence="8">Involved in the biosynthesis of the chorismate, which leads to the biosynthesis of aromatic amino acids. Catalyzes the reversible NADPH linked reduction of 3-dehydroshikimate (DHSA) to yield shikimate (SA).</text>
</comment>
<keyword evidence="4 8" id="KW-0521">NADP</keyword>
<feature type="binding site" evidence="8">
    <location>
        <position position="109"/>
    </location>
    <ligand>
        <name>shikimate</name>
        <dbReference type="ChEBI" id="CHEBI:36208"/>
    </ligand>
</feature>
<reference evidence="13" key="1">
    <citation type="submission" date="2022-04" db="EMBL/GenBank/DDBJ databases">
        <authorList>
            <person name="Seo M.-J."/>
        </authorList>
    </citation>
    <scope>NUCLEOTIDE SEQUENCE</scope>
    <source>
        <strain evidence="13">MBLB2552</strain>
    </source>
</reference>
<dbReference type="NCBIfam" id="NF001319">
    <property type="entry name" value="PRK00258.3-3"/>
    <property type="match status" value="1"/>
</dbReference>
<dbReference type="Pfam" id="PF01488">
    <property type="entry name" value="Shikimate_DH"/>
    <property type="match status" value="1"/>
</dbReference>
<comment type="pathway">
    <text evidence="1 8">Metabolic intermediate biosynthesis; chorismate biosynthesis; chorismate from D-erythrose 4-phosphate and phosphoenolpyruvate: step 4/7.</text>
</comment>
<dbReference type="Pfam" id="PF08501">
    <property type="entry name" value="Shikimate_dh_N"/>
    <property type="match status" value="1"/>
</dbReference>
<dbReference type="NCBIfam" id="NF001314">
    <property type="entry name" value="PRK00258.2-2"/>
    <property type="match status" value="1"/>
</dbReference>
<evidence type="ECO:0000259" key="10">
    <source>
        <dbReference type="Pfam" id="PF01488"/>
    </source>
</evidence>
<evidence type="ECO:0000256" key="6">
    <source>
        <dbReference type="ARBA" id="ARBA00023141"/>
    </source>
</evidence>
<dbReference type="EMBL" id="JALPRK010000010">
    <property type="protein sequence ID" value="MCK8488070.1"/>
    <property type="molecule type" value="Genomic_DNA"/>
</dbReference>
<feature type="binding site" evidence="8">
    <location>
        <begin position="149"/>
        <end position="153"/>
    </location>
    <ligand>
        <name>NADP(+)</name>
        <dbReference type="ChEBI" id="CHEBI:58349"/>
    </ligand>
</feature>
<evidence type="ECO:0000256" key="2">
    <source>
        <dbReference type="ARBA" id="ARBA00012962"/>
    </source>
</evidence>
<keyword evidence="14" id="KW-1185">Reference proteome</keyword>
<dbReference type="GO" id="GO:0019632">
    <property type="term" value="P:shikimate metabolic process"/>
    <property type="evidence" value="ECO:0007669"/>
    <property type="project" value="InterPro"/>
</dbReference>
<evidence type="ECO:0000256" key="4">
    <source>
        <dbReference type="ARBA" id="ARBA00022857"/>
    </source>
</evidence>
<feature type="binding site" evidence="8">
    <location>
        <begin position="37"/>
        <end position="39"/>
    </location>
    <ligand>
        <name>shikimate</name>
        <dbReference type="ChEBI" id="CHEBI:36208"/>
    </ligand>
</feature>
<dbReference type="InterPro" id="IPR011342">
    <property type="entry name" value="Shikimate_DH"/>
</dbReference>
<feature type="domain" description="SDH C-terminal" evidence="12">
    <location>
        <begin position="264"/>
        <end position="294"/>
    </location>
</feature>
<dbReference type="InterPro" id="IPR046346">
    <property type="entry name" value="Aminoacid_DH-like_N_sf"/>
</dbReference>
<dbReference type="GO" id="GO:0009423">
    <property type="term" value="P:chorismate biosynthetic process"/>
    <property type="evidence" value="ECO:0007669"/>
    <property type="project" value="UniProtKB-UniRule"/>
</dbReference>
<feature type="binding site" evidence="8">
    <location>
        <begin position="173"/>
        <end position="178"/>
    </location>
    <ligand>
        <name>NADP(+)</name>
        <dbReference type="ChEBI" id="CHEBI:58349"/>
    </ligand>
</feature>
<feature type="domain" description="Quinate/shikimate 5-dehydrogenase/glutamyl-tRNA reductase" evidence="10">
    <location>
        <begin position="133"/>
        <end position="215"/>
    </location>
</feature>
<dbReference type="GO" id="GO:0008652">
    <property type="term" value="P:amino acid biosynthetic process"/>
    <property type="evidence" value="ECO:0007669"/>
    <property type="project" value="UniProtKB-KW"/>
</dbReference>
<feature type="active site" description="Proton acceptor" evidence="8">
    <location>
        <position position="88"/>
    </location>
</feature>
<dbReference type="EC" id="1.1.1.25" evidence="2 8"/>
<keyword evidence="6 8" id="KW-0057">Aromatic amino acid biosynthesis</keyword>
<comment type="subunit">
    <text evidence="8">Homodimer.</text>
</comment>
<dbReference type="GO" id="GO:0050661">
    <property type="term" value="F:NADP binding"/>
    <property type="evidence" value="ECO:0007669"/>
    <property type="project" value="InterPro"/>
</dbReference>
<dbReference type="InterPro" id="IPR006151">
    <property type="entry name" value="Shikm_DH/Glu-tRNA_Rdtase"/>
</dbReference>
<keyword evidence="3 8" id="KW-0028">Amino-acid biosynthesis</keyword>
<feature type="domain" description="Shikimate dehydrogenase substrate binding N-terminal" evidence="11">
    <location>
        <begin position="29"/>
        <end position="111"/>
    </location>
</feature>
<comment type="similarity">
    <text evidence="8">Belongs to the shikimate dehydrogenase family.</text>
</comment>
<dbReference type="Gene3D" id="3.40.50.720">
    <property type="entry name" value="NAD(P)-binding Rossmann-like Domain"/>
    <property type="match status" value="1"/>
</dbReference>
<dbReference type="InterPro" id="IPR022893">
    <property type="entry name" value="Shikimate_DH_fam"/>
</dbReference>
<dbReference type="RefSeq" id="WP_248552140.1">
    <property type="nucleotide sequence ID" value="NZ_JALPRK010000010.1"/>
</dbReference>
<dbReference type="CDD" id="cd01065">
    <property type="entry name" value="NAD_bind_Shikimate_DH"/>
    <property type="match status" value="1"/>
</dbReference>
<dbReference type="AlphaFoldDB" id="A0A9X1XYL0"/>
<dbReference type="PANTHER" id="PTHR21089">
    <property type="entry name" value="SHIKIMATE DEHYDROGENASE"/>
    <property type="match status" value="1"/>
</dbReference>
<dbReference type="GO" id="GO:0004764">
    <property type="term" value="F:shikimate 3-dehydrogenase (NADP+) activity"/>
    <property type="evidence" value="ECO:0007669"/>
    <property type="project" value="UniProtKB-UniRule"/>
</dbReference>
<feature type="binding site" evidence="8">
    <location>
        <position position="100"/>
    </location>
    <ligand>
        <name>NADP(+)</name>
        <dbReference type="ChEBI" id="CHEBI:58349"/>
    </ligand>
</feature>
<evidence type="ECO:0000256" key="5">
    <source>
        <dbReference type="ARBA" id="ARBA00023002"/>
    </source>
</evidence>
<dbReference type="SUPFAM" id="SSF51735">
    <property type="entry name" value="NAD(P)-binding Rossmann-fold domains"/>
    <property type="match status" value="1"/>
</dbReference>
<dbReference type="GO" id="GO:0009073">
    <property type="term" value="P:aromatic amino acid family biosynthetic process"/>
    <property type="evidence" value="ECO:0007669"/>
    <property type="project" value="UniProtKB-KW"/>
</dbReference>
<comment type="caution">
    <text evidence="13">The sequence shown here is derived from an EMBL/GenBank/DDBJ whole genome shotgun (WGS) entry which is preliminary data.</text>
</comment>
<feature type="region of interest" description="Disordered" evidence="9">
    <location>
        <begin position="1"/>
        <end position="20"/>
    </location>
</feature>
<dbReference type="NCBIfam" id="TIGR00507">
    <property type="entry name" value="aroE"/>
    <property type="match status" value="1"/>
</dbReference>
<dbReference type="FunFam" id="3.40.50.10860:FF:000004">
    <property type="entry name" value="Quinate/shikimate dehydrogenase"/>
    <property type="match status" value="1"/>
</dbReference>
<evidence type="ECO:0000256" key="1">
    <source>
        <dbReference type="ARBA" id="ARBA00004871"/>
    </source>
</evidence>
<dbReference type="HAMAP" id="MF_00222">
    <property type="entry name" value="Shikimate_DH_AroE"/>
    <property type="match status" value="1"/>
</dbReference>
<organism evidence="13 14">
    <name type="scientific">Paenibacillus mellifer</name>
    <dbReference type="NCBI Taxonomy" id="2937794"/>
    <lineage>
        <taxon>Bacteria</taxon>
        <taxon>Bacillati</taxon>
        <taxon>Bacillota</taxon>
        <taxon>Bacilli</taxon>
        <taxon>Bacillales</taxon>
        <taxon>Paenibacillaceae</taxon>
        <taxon>Paenibacillus</taxon>
    </lineage>
</organism>
<evidence type="ECO:0000313" key="13">
    <source>
        <dbReference type="EMBL" id="MCK8488070.1"/>
    </source>
</evidence>
<feature type="binding site" evidence="8">
    <location>
        <position position="124"/>
    </location>
    <ligand>
        <name>shikimate</name>
        <dbReference type="ChEBI" id="CHEBI:36208"/>
    </ligand>
</feature>
<dbReference type="SUPFAM" id="SSF53223">
    <property type="entry name" value="Aminoacid dehydrogenase-like, N-terminal domain"/>
    <property type="match status" value="1"/>
</dbReference>
<comment type="catalytic activity">
    <reaction evidence="7 8">
        <text>shikimate + NADP(+) = 3-dehydroshikimate + NADPH + H(+)</text>
        <dbReference type="Rhea" id="RHEA:17737"/>
        <dbReference type="ChEBI" id="CHEBI:15378"/>
        <dbReference type="ChEBI" id="CHEBI:16630"/>
        <dbReference type="ChEBI" id="CHEBI:36208"/>
        <dbReference type="ChEBI" id="CHEBI:57783"/>
        <dbReference type="ChEBI" id="CHEBI:58349"/>
        <dbReference type="EC" id="1.1.1.25"/>
    </reaction>
</comment>
<evidence type="ECO:0000256" key="3">
    <source>
        <dbReference type="ARBA" id="ARBA00022605"/>
    </source>
</evidence>
<dbReference type="PANTHER" id="PTHR21089:SF1">
    <property type="entry name" value="BIFUNCTIONAL 3-DEHYDROQUINATE DEHYDRATASE_SHIKIMATE DEHYDROGENASE, CHLOROPLASTIC"/>
    <property type="match status" value="1"/>
</dbReference>